<evidence type="ECO:0000313" key="1">
    <source>
        <dbReference type="EMBL" id="AAN02012.1"/>
    </source>
</evidence>
<organism evidence="1 2">
    <name type="scientific">Mycobacterium phage Corndog</name>
    <name type="common">Mycobacteriophage Corndog</name>
    <dbReference type="NCBI Taxonomy" id="205875"/>
    <lineage>
        <taxon>Viruses</taxon>
        <taxon>Duplodnaviria</taxon>
        <taxon>Heunggongvirae</taxon>
        <taxon>Uroviricota</taxon>
        <taxon>Caudoviricetes</taxon>
        <taxon>Corndogvirus</taxon>
    </lineage>
</organism>
<dbReference type="RefSeq" id="NP_817931.1">
    <property type="nucleotide sequence ID" value="NC_004685.1"/>
</dbReference>
<dbReference type="Proteomes" id="UP000000964">
    <property type="component" value="Segment"/>
</dbReference>
<accession>Q856L4</accession>
<reference evidence="1 2" key="1">
    <citation type="journal article" date="2003" name="Cell">
        <title>Origins of highly mosaic mycobacteriophage genomes.</title>
        <authorList>
            <person name="Pedulla M.L."/>
            <person name="Ford M.E."/>
            <person name="Houtz J.M."/>
            <person name="Karthikeyan T."/>
            <person name="Wadsworth C."/>
            <person name="Lewis J.A."/>
            <person name="Jacobs-Sera D."/>
            <person name="Falbo J."/>
            <person name="Gross J."/>
            <person name="Pannunzio N.R."/>
            <person name="Brucker W."/>
            <person name="Kumar V."/>
            <person name="Kandasamy J."/>
            <person name="Keenan L."/>
            <person name="Bardarov S."/>
            <person name="Kriakov J."/>
            <person name="Lawrence J.G."/>
            <person name="Jacobs W.R. Jr."/>
            <person name="Hendrix R.W."/>
            <person name="Hatfull G.F."/>
        </authorList>
    </citation>
    <scope>NUCLEOTIDE SEQUENCE</scope>
</reference>
<name>Q856L4_BPMCO</name>
<protein>
    <submittedName>
        <fullName evidence="1">Uncharacterized protein</fullName>
    </submittedName>
</protein>
<dbReference type="KEGG" id="vg:1259559"/>
<dbReference type="EMBL" id="AY129335">
    <property type="protein sequence ID" value="AAN02012.1"/>
    <property type="molecule type" value="Genomic_DNA"/>
</dbReference>
<sequence length="59" mass="6372">MGKKPKGDPVKVRIRLPLEAEADEDAAEPMSYSLAEVRNGTGWPKDVRFIAQSGSEADG</sequence>
<keyword evidence="2" id="KW-1185">Reference proteome</keyword>
<gene>
    <name evidence="1" type="primary">80</name>
    <name evidence="1" type="ORF">PBI_CORNDOG_80</name>
</gene>
<evidence type="ECO:0000313" key="2">
    <source>
        <dbReference type="Proteomes" id="UP000000964"/>
    </source>
</evidence>
<organismHost>
    <name type="scientific">Mycolicibacterium smegmatis (strain ATCC 700084 / mc(2)155)</name>
    <name type="common">Mycobacterium smegmatis</name>
    <dbReference type="NCBI Taxonomy" id="246196"/>
</organismHost>
<proteinExistence type="predicted"/>